<evidence type="ECO:0000256" key="4">
    <source>
        <dbReference type="ARBA" id="ARBA00023242"/>
    </source>
</evidence>
<accession>X6MQN5</accession>
<keyword evidence="4" id="KW-0539">Nucleus</keyword>
<keyword evidence="3" id="KW-0813">Transport</keyword>
<dbReference type="GO" id="GO:0005643">
    <property type="term" value="C:nuclear pore"/>
    <property type="evidence" value="ECO:0007669"/>
    <property type="project" value="InterPro"/>
</dbReference>
<evidence type="ECO:0000313" key="6">
    <source>
        <dbReference type="Proteomes" id="UP000023152"/>
    </source>
</evidence>
<comment type="similarity">
    <text evidence="2">Belongs to the NUP186/NUP192/NUP205 family.</text>
</comment>
<gene>
    <name evidence="5" type="ORF">RFI_21179</name>
</gene>
<comment type="subcellular location">
    <subcellularLocation>
        <location evidence="1">Nucleus</location>
    </subcellularLocation>
</comment>
<evidence type="ECO:0000256" key="2">
    <source>
        <dbReference type="ARBA" id="ARBA00005892"/>
    </source>
</evidence>
<reference evidence="5 6" key="1">
    <citation type="journal article" date="2013" name="Curr. Biol.">
        <title>The Genome of the Foraminiferan Reticulomyxa filosa.</title>
        <authorList>
            <person name="Glockner G."/>
            <person name="Hulsmann N."/>
            <person name="Schleicher M."/>
            <person name="Noegel A.A."/>
            <person name="Eichinger L."/>
            <person name="Gallinger C."/>
            <person name="Pawlowski J."/>
            <person name="Sierra R."/>
            <person name="Euteneuer U."/>
            <person name="Pillet L."/>
            <person name="Moustafa A."/>
            <person name="Platzer M."/>
            <person name="Groth M."/>
            <person name="Szafranski K."/>
            <person name="Schliwa M."/>
        </authorList>
    </citation>
    <scope>NUCLEOTIDE SEQUENCE [LARGE SCALE GENOMIC DNA]</scope>
</reference>
<evidence type="ECO:0000256" key="1">
    <source>
        <dbReference type="ARBA" id="ARBA00004123"/>
    </source>
</evidence>
<evidence type="ECO:0000313" key="5">
    <source>
        <dbReference type="EMBL" id="ETO16179.1"/>
    </source>
</evidence>
<protein>
    <submittedName>
        <fullName evidence="5">Uncharacterized protein</fullName>
    </submittedName>
</protein>
<keyword evidence="6" id="KW-1185">Reference proteome</keyword>
<dbReference type="PANTHER" id="PTHR31344:SF0">
    <property type="entry name" value="NUCLEAR PORE COMPLEX PROTEIN NUP205"/>
    <property type="match status" value="1"/>
</dbReference>
<proteinExistence type="inferred from homology"/>
<comment type="caution">
    <text evidence="5">The sequence shown here is derived from an EMBL/GenBank/DDBJ whole genome shotgun (WGS) entry which is preliminary data.</text>
</comment>
<organism evidence="5 6">
    <name type="scientific">Reticulomyxa filosa</name>
    <dbReference type="NCBI Taxonomy" id="46433"/>
    <lineage>
        <taxon>Eukaryota</taxon>
        <taxon>Sar</taxon>
        <taxon>Rhizaria</taxon>
        <taxon>Retaria</taxon>
        <taxon>Foraminifera</taxon>
        <taxon>Monothalamids</taxon>
        <taxon>Reticulomyxidae</taxon>
        <taxon>Reticulomyxa</taxon>
    </lineage>
</organism>
<dbReference type="EMBL" id="ASPP01018501">
    <property type="protein sequence ID" value="ETO16179.1"/>
    <property type="molecule type" value="Genomic_DNA"/>
</dbReference>
<name>X6MQN5_RETFI</name>
<dbReference type="AlphaFoldDB" id="X6MQN5"/>
<dbReference type="OrthoDB" id="2019644at2759"/>
<sequence length="215" mass="25366">MNIIEGIIKILEVIGRLSEVHEELKNNSQQRNIIEILLRFLRSHISSDLNGHAFRCLAQLISQPDTSLADRLWTRLEDEQTLFTWRQNNEPIDKGIELDFLEKYQTEERTRCPATVGFCYLLSALLRTTKLPHELGLARRGQKPPGIHLHMEYVSKLLLRNWPKRNFDDFHEKWELAGLCLEIFEIVLEKENPLEFRPMPSTINNFGYFIFIIFF</sequence>
<dbReference type="Pfam" id="PF11894">
    <property type="entry name" value="Nup192"/>
    <property type="match status" value="1"/>
</dbReference>
<dbReference type="PANTHER" id="PTHR31344">
    <property type="entry name" value="NUCLEAR PORE COMPLEX PROTEIN NUP205"/>
    <property type="match status" value="1"/>
</dbReference>
<dbReference type="InterPro" id="IPR021827">
    <property type="entry name" value="Nup186/Nup192/Nup205"/>
</dbReference>
<dbReference type="Proteomes" id="UP000023152">
    <property type="component" value="Unassembled WGS sequence"/>
</dbReference>
<evidence type="ECO:0000256" key="3">
    <source>
        <dbReference type="ARBA" id="ARBA00022448"/>
    </source>
</evidence>